<evidence type="ECO:0000256" key="5">
    <source>
        <dbReference type="SAM" id="Phobius"/>
    </source>
</evidence>
<dbReference type="Gene3D" id="3.40.710.10">
    <property type="entry name" value="DD-peptidase/beta-lactamase superfamily"/>
    <property type="match status" value="1"/>
</dbReference>
<keyword evidence="5" id="KW-0812">Transmembrane</keyword>
<dbReference type="PANTHER" id="PTHR30627">
    <property type="entry name" value="PEPTIDOGLYCAN D,D-TRANSPEPTIDASE"/>
    <property type="match status" value="1"/>
</dbReference>
<keyword evidence="8" id="KW-0132">Cell division</keyword>
<keyword evidence="9" id="KW-1185">Reference proteome</keyword>
<feature type="compositionally biased region" description="Basic residues" evidence="4">
    <location>
        <begin position="19"/>
        <end position="36"/>
    </location>
</feature>
<dbReference type="Pfam" id="PF03717">
    <property type="entry name" value="PBP_dimer"/>
    <property type="match status" value="1"/>
</dbReference>
<feature type="region of interest" description="Disordered" evidence="4">
    <location>
        <begin position="1"/>
        <end position="36"/>
    </location>
</feature>
<dbReference type="RefSeq" id="WP_179445833.1">
    <property type="nucleotide sequence ID" value="NZ_JACBZS010000001.1"/>
</dbReference>
<evidence type="ECO:0000256" key="1">
    <source>
        <dbReference type="ARBA" id="ARBA00004370"/>
    </source>
</evidence>
<comment type="similarity">
    <text evidence="2">Belongs to the transpeptidase family.</text>
</comment>
<dbReference type="Gene3D" id="3.30.450.330">
    <property type="match status" value="1"/>
</dbReference>
<dbReference type="Proteomes" id="UP000527616">
    <property type="component" value="Unassembled WGS sequence"/>
</dbReference>
<dbReference type="GO" id="GO:0071555">
    <property type="term" value="P:cell wall organization"/>
    <property type="evidence" value="ECO:0007669"/>
    <property type="project" value="TreeGrafter"/>
</dbReference>
<dbReference type="GO" id="GO:0051301">
    <property type="term" value="P:cell division"/>
    <property type="evidence" value="ECO:0007669"/>
    <property type="project" value="UniProtKB-KW"/>
</dbReference>
<evidence type="ECO:0000256" key="2">
    <source>
        <dbReference type="ARBA" id="ARBA00007171"/>
    </source>
</evidence>
<dbReference type="AlphaFoldDB" id="A0A7Z0ILZ3"/>
<evidence type="ECO:0000256" key="4">
    <source>
        <dbReference type="SAM" id="MobiDB-lite"/>
    </source>
</evidence>
<feature type="domain" description="Penicillin-binding protein transpeptidase" evidence="6">
    <location>
        <begin position="284"/>
        <end position="588"/>
    </location>
</feature>
<keyword evidence="5" id="KW-1133">Transmembrane helix</keyword>
<dbReference type="EMBL" id="JACBZS010000001">
    <property type="protein sequence ID" value="NYI72093.1"/>
    <property type="molecule type" value="Genomic_DNA"/>
</dbReference>
<dbReference type="SUPFAM" id="SSF56601">
    <property type="entry name" value="beta-lactamase/transpeptidase-like"/>
    <property type="match status" value="1"/>
</dbReference>
<dbReference type="SUPFAM" id="SSF56519">
    <property type="entry name" value="Penicillin binding protein dimerisation domain"/>
    <property type="match status" value="1"/>
</dbReference>
<comment type="subcellular location">
    <subcellularLocation>
        <location evidence="1">Membrane</location>
    </subcellularLocation>
</comment>
<evidence type="ECO:0000259" key="6">
    <source>
        <dbReference type="Pfam" id="PF00905"/>
    </source>
</evidence>
<comment type="caution">
    <text evidence="8">The sequence shown here is derived from an EMBL/GenBank/DDBJ whole genome shotgun (WGS) entry which is preliminary data.</text>
</comment>
<dbReference type="InterPro" id="IPR005311">
    <property type="entry name" value="PBP_dimer"/>
</dbReference>
<dbReference type="Gene3D" id="3.90.1310.10">
    <property type="entry name" value="Penicillin-binding protein 2a (Domain 2)"/>
    <property type="match status" value="1"/>
</dbReference>
<evidence type="ECO:0000259" key="7">
    <source>
        <dbReference type="Pfam" id="PF03717"/>
    </source>
</evidence>
<organism evidence="8 9">
    <name type="scientific">Naumannella cuiyingiana</name>
    <dbReference type="NCBI Taxonomy" id="1347891"/>
    <lineage>
        <taxon>Bacteria</taxon>
        <taxon>Bacillati</taxon>
        <taxon>Actinomycetota</taxon>
        <taxon>Actinomycetes</taxon>
        <taxon>Propionibacteriales</taxon>
        <taxon>Propionibacteriaceae</taxon>
        <taxon>Naumannella</taxon>
    </lineage>
</organism>
<dbReference type="InterPro" id="IPR001460">
    <property type="entry name" value="PCN-bd_Tpept"/>
</dbReference>
<gene>
    <name evidence="8" type="ORF">GGQ54_002653</name>
</gene>
<dbReference type="InterPro" id="IPR050515">
    <property type="entry name" value="Beta-lactam/transpept"/>
</dbReference>
<keyword evidence="3 5" id="KW-0472">Membrane</keyword>
<accession>A0A7Z0ILZ3</accession>
<evidence type="ECO:0000256" key="3">
    <source>
        <dbReference type="ARBA" id="ARBA00023136"/>
    </source>
</evidence>
<proteinExistence type="inferred from homology"/>
<reference evidence="8 9" key="1">
    <citation type="submission" date="2020-07" db="EMBL/GenBank/DDBJ databases">
        <title>Sequencing the genomes of 1000 actinobacteria strains.</title>
        <authorList>
            <person name="Klenk H.-P."/>
        </authorList>
    </citation>
    <scope>NUCLEOTIDE SEQUENCE [LARGE SCALE GENOMIC DNA]</scope>
    <source>
        <strain evidence="8 9">DSM 103164</strain>
    </source>
</reference>
<feature type="domain" description="Penicillin-binding protein dimerisation" evidence="7">
    <location>
        <begin position="90"/>
        <end position="236"/>
    </location>
</feature>
<evidence type="ECO:0000313" key="9">
    <source>
        <dbReference type="Proteomes" id="UP000527616"/>
    </source>
</evidence>
<dbReference type="GO" id="GO:0005886">
    <property type="term" value="C:plasma membrane"/>
    <property type="evidence" value="ECO:0007669"/>
    <property type="project" value="TreeGrafter"/>
</dbReference>
<sequence>MTRRPDSRTRRGPAAGRSRGGRRPVRRGGTRRRRPLRIPLGSAQQRLRVLMIALAIVVSLCAGRLIQIQALDTQAYAAKNESRLTAKVKLPAVRGEITDRSGTVLATTEEAVAITADPSLTATRADEIVDVLVRHLTDPEPAKYREALTKPNTRFAFVARKVPVASYAKIADELTQLGIYGVFRQSDPIRLYPEQSTAAAVLGFVNSEGEGRAGIEMTANDNLTGTPGEETYESSSGYRIPLGRNVTVPAVDGIDYQLTLDTSLQAATERRLAQGMADTRASSGAAVVMNIKTGEVLAMANTPGFDANRPGEANPDDLFNRANNFAFEPGSTGKVLTMAAAIDSGTVSSESRLIIPPSLRSGGSRVTDHFEHGTINLTARGVLVKSSNLGMMLISRQMEEGVLRKYLADFGIGRRTGIELPGEGTGSLPAEDAFGKRATSDRVAFGQAYSTTTIQMAAAVAGIVNGGVYNSPTLIRSATGPDGRDVPIDRGQPRRVVSEETSKQIVSMMGSVVHTGVGNLEIPGYATAGKTGTAQKFNTKTGRYDSFTTSFVGVAPAQDPTLLTYVVLQDGRGSGTSDAGPVFVDIMKYALPHYGIPPVKREVDYPDIEW</sequence>
<evidence type="ECO:0000313" key="8">
    <source>
        <dbReference type="EMBL" id="NYI72093.1"/>
    </source>
</evidence>
<name>A0A7Z0ILZ3_9ACTN</name>
<dbReference type="Pfam" id="PF00905">
    <property type="entry name" value="Transpeptidase"/>
    <property type="match status" value="1"/>
</dbReference>
<keyword evidence="8" id="KW-0131">Cell cycle</keyword>
<dbReference type="PANTHER" id="PTHR30627:SF1">
    <property type="entry name" value="PEPTIDOGLYCAN D,D-TRANSPEPTIDASE FTSI"/>
    <property type="match status" value="1"/>
</dbReference>
<protein>
    <submittedName>
        <fullName evidence="8">Cell division protein FtsI (Penicillin-binding protein 3)</fullName>
    </submittedName>
</protein>
<dbReference type="GO" id="GO:0008658">
    <property type="term" value="F:penicillin binding"/>
    <property type="evidence" value="ECO:0007669"/>
    <property type="project" value="InterPro"/>
</dbReference>
<dbReference type="InterPro" id="IPR036138">
    <property type="entry name" value="PBP_dimer_sf"/>
</dbReference>
<dbReference type="InterPro" id="IPR012338">
    <property type="entry name" value="Beta-lactam/transpept-like"/>
</dbReference>
<feature type="transmembrane region" description="Helical" evidence="5">
    <location>
        <begin position="47"/>
        <end position="66"/>
    </location>
</feature>